<dbReference type="EMBL" id="PJNH01000004">
    <property type="protein sequence ID" value="PKR76700.1"/>
    <property type="molecule type" value="Genomic_DNA"/>
</dbReference>
<accession>A0A2I0QRJ9</accession>
<evidence type="ECO:0000313" key="2">
    <source>
        <dbReference type="EMBL" id="PKR76700.1"/>
    </source>
</evidence>
<gene>
    <name evidence="2" type="ORF">CEY16_12845</name>
</gene>
<proteinExistence type="predicted"/>
<evidence type="ECO:0000313" key="3">
    <source>
        <dbReference type="Proteomes" id="UP000243524"/>
    </source>
</evidence>
<keyword evidence="1" id="KW-0812">Transmembrane</keyword>
<protein>
    <submittedName>
        <fullName evidence="2">Uncharacterized protein</fullName>
    </submittedName>
</protein>
<keyword evidence="3" id="KW-1185">Reference proteome</keyword>
<feature type="transmembrane region" description="Helical" evidence="1">
    <location>
        <begin position="42"/>
        <end position="64"/>
    </location>
</feature>
<keyword evidence="1" id="KW-0472">Membrane</keyword>
<reference evidence="2 3" key="1">
    <citation type="submission" date="2017-06" db="EMBL/GenBank/DDBJ databases">
        <title>the draft geome sequence of Illustriluteabacillus marina B3227.</title>
        <authorList>
            <person name="He R.-H."/>
            <person name="Du Z.-J."/>
        </authorList>
    </citation>
    <scope>NUCLEOTIDE SEQUENCE [LARGE SCALE GENOMIC DNA]</scope>
    <source>
        <strain evidence="2 3">B3227</strain>
    </source>
</reference>
<evidence type="ECO:0000256" key="1">
    <source>
        <dbReference type="SAM" id="Phobius"/>
    </source>
</evidence>
<dbReference type="Proteomes" id="UP000243524">
    <property type="component" value="Unassembled WGS sequence"/>
</dbReference>
<dbReference type="OrthoDB" id="2225914at2"/>
<feature type="transmembrane region" description="Helical" evidence="1">
    <location>
        <begin position="70"/>
        <end position="92"/>
    </location>
</feature>
<feature type="transmembrane region" description="Helical" evidence="1">
    <location>
        <begin position="104"/>
        <end position="122"/>
    </location>
</feature>
<dbReference type="NCBIfam" id="TIGR04104">
    <property type="entry name" value="cxxc_20_cxxc"/>
    <property type="match status" value="1"/>
</dbReference>
<dbReference type="AlphaFoldDB" id="A0A2I0QRJ9"/>
<sequence length="255" mass="29510">MQSCPKCEKKFKWHELFLQSWRGNKRCKNCDTLLQESGKSRWVLILLFFVFSIILLFFSVMVYMNFGVVIWGLIILGFIFGIFSPFFVNYEVAEEQGNSRMQKIIGVISLTVSLGYCVWLVYPKDITANYDGAVWGDDLYSNETFEIIVDGTVSTNLLTFKKTFEGKLEIEGFDLPTSTNGHHAVVEYHAHKENDFYYIYEENGAEKVYNFGFALSEFNDDGFVLFHKEEDLYYGAPATNSAEVRNIMDDILFDR</sequence>
<comment type="caution">
    <text evidence="2">The sequence shown here is derived from an EMBL/GenBank/DDBJ whole genome shotgun (WGS) entry which is preliminary data.</text>
</comment>
<organism evidence="2 3">
    <name type="scientific">Halalkalibacillus sediminis</name>
    <dbReference type="NCBI Taxonomy" id="2018042"/>
    <lineage>
        <taxon>Bacteria</taxon>
        <taxon>Bacillati</taxon>
        <taxon>Bacillota</taxon>
        <taxon>Bacilli</taxon>
        <taxon>Bacillales</taxon>
        <taxon>Bacillaceae</taxon>
        <taxon>Halalkalibacillus</taxon>
    </lineage>
</organism>
<keyword evidence="1" id="KW-1133">Transmembrane helix</keyword>
<dbReference type="InterPro" id="IPR026369">
    <property type="entry name" value="CxxC_20_CxxC"/>
</dbReference>
<name>A0A2I0QRJ9_9BACI</name>